<organism evidence="1 2">
    <name type="scientific">Elysia crispata</name>
    <name type="common">lettuce slug</name>
    <dbReference type="NCBI Taxonomy" id="231223"/>
    <lineage>
        <taxon>Eukaryota</taxon>
        <taxon>Metazoa</taxon>
        <taxon>Spiralia</taxon>
        <taxon>Lophotrochozoa</taxon>
        <taxon>Mollusca</taxon>
        <taxon>Gastropoda</taxon>
        <taxon>Heterobranchia</taxon>
        <taxon>Euthyneura</taxon>
        <taxon>Panpulmonata</taxon>
        <taxon>Sacoglossa</taxon>
        <taxon>Placobranchoidea</taxon>
        <taxon>Plakobranchidae</taxon>
        <taxon>Elysia</taxon>
    </lineage>
</organism>
<proteinExistence type="predicted"/>
<protein>
    <submittedName>
        <fullName evidence="1">Uncharacterized protein</fullName>
    </submittedName>
</protein>
<evidence type="ECO:0000313" key="1">
    <source>
        <dbReference type="EMBL" id="KAK3766773.1"/>
    </source>
</evidence>
<sequence length="87" mass="9898">MSSERNSPVYLALKISQYRDRAIVHSASIHFNIYKHRVQIRCDFADLLCHLVMNVSRVWQPAAMGLEGNRYASIMQSQGSIQEADSS</sequence>
<reference evidence="1" key="1">
    <citation type="journal article" date="2023" name="G3 (Bethesda)">
        <title>A reference genome for the long-term kleptoplast-retaining sea slug Elysia crispata morphotype clarki.</title>
        <authorList>
            <person name="Eastman K.E."/>
            <person name="Pendleton A.L."/>
            <person name="Shaikh M.A."/>
            <person name="Suttiyut T."/>
            <person name="Ogas R."/>
            <person name="Tomko P."/>
            <person name="Gavelis G."/>
            <person name="Widhalm J.R."/>
            <person name="Wisecaver J.H."/>
        </authorList>
    </citation>
    <scope>NUCLEOTIDE SEQUENCE</scope>
    <source>
        <strain evidence="1">ECLA1</strain>
    </source>
</reference>
<dbReference type="AlphaFoldDB" id="A0AAE0ZCI4"/>
<keyword evidence="2" id="KW-1185">Reference proteome</keyword>
<comment type="caution">
    <text evidence="1">The sequence shown here is derived from an EMBL/GenBank/DDBJ whole genome shotgun (WGS) entry which is preliminary data.</text>
</comment>
<gene>
    <name evidence="1" type="ORF">RRG08_047296</name>
</gene>
<name>A0AAE0ZCI4_9GAST</name>
<dbReference type="Proteomes" id="UP001283361">
    <property type="component" value="Unassembled WGS sequence"/>
</dbReference>
<evidence type="ECO:0000313" key="2">
    <source>
        <dbReference type="Proteomes" id="UP001283361"/>
    </source>
</evidence>
<accession>A0AAE0ZCI4</accession>
<dbReference type="EMBL" id="JAWDGP010004196">
    <property type="protein sequence ID" value="KAK3766773.1"/>
    <property type="molecule type" value="Genomic_DNA"/>
</dbReference>